<evidence type="ECO:0000313" key="1">
    <source>
        <dbReference type="EMBL" id="KAJ9486962.1"/>
    </source>
</evidence>
<dbReference type="Proteomes" id="UP001227192">
    <property type="component" value="Unassembled WGS sequence"/>
</dbReference>
<gene>
    <name evidence="1" type="ORF">VN97_g6355</name>
</gene>
<dbReference type="AlphaFoldDB" id="A0AAI9TGW1"/>
<organism evidence="1 2">
    <name type="scientific">Penicillium thymicola</name>
    <dbReference type="NCBI Taxonomy" id="293382"/>
    <lineage>
        <taxon>Eukaryota</taxon>
        <taxon>Fungi</taxon>
        <taxon>Dikarya</taxon>
        <taxon>Ascomycota</taxon>
        <taxon>Pezizomycotina</taxon>
        <taxon>Eurotiomycetes</taxon>
        <taxon>Eurotiomycetidae</taxon>
        <taxon>Eurotiales</taxon>
        <taxon>Aspergillaceae</taxon>
        <taxon>Penicillium</taxon>
    </lineage>
</organism>
<proteinExistence type="predicted"/>
<reference evidence="1" key="1">
    <citation type="submission" date="2015-06" db="EMBL/GenBank/DDBJ databases">
        <authorList>
            <person name="Nguyen H."/>
        </authorList>
    </citation>
    <scope>NUCLEOTIDE SEQUENCE</scope>
    <source>
        <strain evidence="1">DAOM 180753</strain>
    </source>
</reference>
<reference evidence="1" key="2">
    <citation type="journal article" date="2016" name="Fungal Biol.">
        <title>Ochratoxin A production by Penicillium thymicola.</title>
        <authorList>
            <person name="Nguyen H.D.T."/>
            <person name="McMullin D.R."/>
            <person name="Ponomareva E."/>
            <person name="Riley R."/>
            <person name="Pomraning K.R."/>
            <person name="Baker S.E."/>
            <person name="Seifert K.A."/>
        </authorList>
    </citation>
    <scope>NUCLEOTIDE SEQUENCE</scope>
    <source>
        <strain evidence="1">DAOM 180753</strain>
    </source>
</reference>
<accession>A0AAI9TGW1</accession>
<sequence>MTVPTDKAWPDMLNRLKSYNELLSDNREVLVVEGMETWQLLSSAERAKSLHALMKIRPMDYLLYYYSRLEP</sequence>
<comment type="caution">
    <text evidence="1">The sequence shown here is derived from an EMBL/GenBank/DDBJ whole genome shotgun (WGS) entry which is preliminary data.</text>
</comment>
<keyword evidence="2" id="KW-1185">Reference proteome</keyword>
<evidence type="ECO:0000313" key="2">
    <source>
        <dbReference type="Proteomes" id="UP001227192"/>
    </source>
</evidence>
<protein>
    <submittedName>
        <fullName evidence="1">Uncharacterized protein</fullName>
    </submittedName>
</protein>
<dbReference type="EMBL" id="LACB01000182">
    <property type="protein sequence ID" value="KAJ9486962.1"/>
    <property type="molecule type" value="Genomic_DNA"/>
</dbReference>
<name>A0AAI9TGW1_PENTH</name>